<gene>
    <name evidence="7" type="primary">CSON014380</name>
</gene>
<evidence type="ECO:0000256" key="2">
    <source>
        <dbReference type="ARBA" id="ARBA00023015"/>
    </source>
</evidence>
<dbReference type="GO" id="GO:0000978">
    <property type="term" value="F:RNA polymerase II cis-regulatory region sequence-specific DNA binding"/>
    <property type="evidence" value="ECO:0007669"/>
    <property type="project" value="TreeGrafter"/>
</dbReference>
<dbReference type="PANTHER" id="PTHR11950">
    <property type="entry name" value="RUNT RELATED"/>
    <property type="match status" value="1"/>
</dbReference>
<feature type="region of interest" description="Disordered" evidence="5">
    <location>
        <begin position="436"/>
        <end position="498"/>
    </location>
</feature>
<feature type="compositionally biased region" description="Low complexity" evidence="5">
    <location>
        <begin position="436"/>
        <end position="446"/>
    </location>
</feature>
<reference evidence="7" key="1">
    <citation type="submission" date="2018-04" db="EMBL/GenBank/DDBJ databases">
        <authorList>
            <person name="Go L.Y."/>
            <person name="Mitchell J.A."/>
        </authorList>
    </citation>
    <scope>NUCLEOTIDE SEQUENCE</scope>
    <source>
        <tissue evidence="7">Whole organism</tissue>
    </source>
</reference>
<protein>
    <submittedName>
        <fullName evidence="7">CSON014380 protein</fullName>
    </submittedName>
</protein>
<keyword evidence="2" id="KW-0805">Transcription regulation</keyword>
<organism evidence="7">
    <name type="scientific">Culicoides sonorensis</name>
    <name type="common">Biting midge</name>
    <dbReference type="NCBI Taxonomy" id="179676"/>
    <lineage>
        <taxon>Eukaryota</taxon>
        <taxon>Metazoa</taxon>
        <taxon>Ecdysozoa</taxon>
        <taxon>Arthropoda</taxon>
        <taxon>Hexapoda</taxon>
        <taxon>Insecta</taxon>
        <taxon>Pterygota</taxon>
        <taxon>Neoptera</taxon>
        <taxon>Endopterygota</taxon>
        <taxon>Diptera</taxon>
        <taxon>Nematocera</taxon>
        <taxon>Chironomoidea</taxon>
        <taxon>Ceratopogonidae</taxon>
        <taxon>Ceratopogoninae</taxon>
        <taxon>Culicoides</taxon>
        <taxon>Monoculicoides</taxon>
    </lineage>
</organism>
<evidence type="ECO:0000259" key="6">
    <source>
        <dbReference type="PROSITE" id="PS51062"/>
    </source>
</evidence>
<proteinExistence type="predicted"/>
<evidence type="ECO:0000256" key="1">
    <source>
        <dbReference type="ARBA" id="ARBA00004123"/>
    </source>
</evidence>
<feature type="region of interest" description="Disordered" evidence="5">
    <location>
        <begin position="328"/>
        <end position="374"/>
    </location>
</feature>
<dbReference type="PRINTS" id="PR00967">
    <property type="entry name" value="ONCOGENEAML1"/>
</dbReference>
<feature type="region of interest" description="Disordered" evidence="5">
    <location>
        <begin position="273"/>
        <end position="304"/>
    </location>
</feature>
<dbReference type="PANTHER" id="PTHR11950:SF31">
    <property type="entry name" value="SEGMENTATION PROTEIN RUNT"/>
    <property type="match status" value="1"/>
</dbReference>
<dbReference type="InterPro" id="IPR013524">
    <property type="entry name" value="Runt_dom"/>
</dbReference>
<feature type="compositionally biased region" description="Low complexity" evidence="5">
    <location>
        <begin position="273"/>
        <end position="289"/>
    </location>
</feature>
<name>A0A336KU38_CULSO</name>
<keyword evidence="4" id="KW-0539">Nucleus</keyword>
<feature type="compositionally biased region" description="Low complexity" evidence="5">
    <location>
        <begin position="477"/>
        <end position="490"/>
    </location>
</feature>
<dbReference type="AlphaFoldDB" id="A0A336KU38"/>
<dbReference type="EMBL" id="UFQT01000796">
    <property type="protein sequence ID" value="SSX27309.1"/>
    <property type="molecule type" value="Genomic_DNA"/>
</dbReference>
<dbReference type="EMBL" id="UFQS01000796">
    <property type="protein sequence ID" value="SSX06965.1"/>
    <property type="molecule type" value="Genomic_DNA"/>
</dbReference>
<comment type="subcellular location">
    <subcellularLocation>
        <location evidence="1">Nucleus</location>
    </subcellularLocation>
</comment>
<evidence type="ECO:0000256" key="5">
    <source>
        <dbReference type="SAM" id="MobiDB-lite"/>
    </source>
</evidence>
<dbReference type="SUPFAM" id="SSF49417">
    <property type="entry name" value="p53-like transcription factors"/>
    <property type="match status" value="1"/>
</dbReference>
<evidence type="ECO:0000256" key="4">
    <source>
        <dbReference type="ARBA" id="ARBA00023242"/>
    </source>
</evidence>
<dbReference type="InterPro" id="IPR012346">
    <property type="entry name" value="p53/RUNT-type_TF_DNA-bd_sf"/>
</dbReference>
<feature type="region of interest" description="Disordered" evidence="5">
    <location>
        <begin position="1"/>
        <end position="66"/>
    </location>
</feature>
<sequence length="498" mass="53750">MHIQSSVEVQRPPSPHITKMHQAMPSQTATTRASPATSPSSQSPGATNTSNNNNNNNNTKNNLLPPTYQDQLHTIQDYLQEFHQCELIQTSSPNVLCTPLPNHWRSNKSLPCAFKVVILDDIPDGCRVRIKAGNDENPCGELRNSESLTRGQVAKFNDLRFVGRSGRGKSFSISIIIETPLGVLVATYNKAIKVTVDGPREPRSKQSYAYGPHGGFNPFMLNAGWLDAAYMNYAWSDYFRHQPPHPALVKGSSALTPPAGNIIPNTELFGLNTGTTTTASAANSPNGLPSTPPSSAPLLPPTGTYLPQFPFGQPGFLPYDLQSLRATNGLRPGVAPPTTTTPNLSSNEHLSRLSPASSRNSSSSPTITGLSHPISHSHHLIGKINNSLELNSTNEQSSEDSDEEHIDVVKSAFVPILRPQQSTIKTTAKLEMVIDSPLSSTGTNGSPSPPRTKSNLKAPSSKKPVHESAPRANNSASPTTKIKSESTISTQKQVWRPY</sequence>
<dbReference type="GO" id="GO:0005524">
    <property type="term" value="F:ATP binding"/>
    <property type="evidence" value="ECO:0007669"/>
    <property type="project" value="InterPro"/>
</dbReference>
<evidence type="ECO:0000313" key="8">
    <source>
        <dbReference type="EMBL" id="SSX27309.1"/>
    </source>
</evidence>
<dbReference type="OMA" id="TPYAMPQ"/>
<reference evidence="8" key="2">
    <citation type="submission" date="2018-07" db="EMBL/GenBank/DDBJ databases">
        <authorList>
            <person name="Quirk P.G."/>
            <person name="Krulwich T.A."/>
        </authorList>
    </citation>
    <scope>NUCLEOTIDE SEQUENCE</scope>
</reference>
<evidence type="ECO:0000256" key="3">
    <source>
        <dbReference type="ARBA" id="ARBA00023163"/>
    </source>
</evidence>
<evidence type="ECO:0000313" key="7">
    <source>
        <dbReference type="EMBL" id="SSX06965.1"/>
    </source>
</evidence>
<accession>A0A336KU38</accession>
<dbReference type="Pfam" id="PF00853">
    <property type="entry name" value="Runt"/>
    <property type="match status" value="1"/>
</dbReference>
<feature type="compositionally biased region" description="Low complexity" evidence="5">
    <location>
        <begin position="352"/>
        <end position="374"/>
    </location>
</feature>
<feature type="compositionally biased region" description="Pro residues" evidence="5">
    <location>
        <begin position="290"/>
        <end position="300"/>
    </location>
</feature>
<dbReference type="Gene3D" id="2.60.40.720">
    <property type="match status" value="1"/>
</dbReference>
<keyword evidence="3" id="KW-0804">Transcription</keyword>
<feature type="domain" description="Runt" evidence="6">
    <location>
        <begin position="75"/>
        <end position="204"/>
    </location>
</feature>
<feature type="compositionally biased region" description="Low complexity" evidence="5">
    <location>
        <begin position="25"/>
        <end position="62"/>
    </location>
</feature>
<dbReference type="InterPro" id="IPR000040">
    <property type="entry name" value="AML1_Runt"/>
</dbReference>
<dbReference type="GO" id="GO:0000981">
    <property type="term" value="F:DNA-binding transcription factor activity, RNA polymerase II-specific"/>
    <property type="evidence" value="ECO:0007669"/>
    <property type="project" value="TreeGrafter"/>
</dbReference>
<dbReference type="GO" id="GO:0005634">
    <property type="term" value="C:nucleus"/>
    <property type="evidence" value="ECO:0007669"/>
    <property type="project" value="UniProtKB-SubCell"/>
</dbReference>
<dbReference type="VEuPathDB" id="VectorBase:CSON014380"/>
<dbReference type="InterPro" id="IPR008967">
    <property type="entry name" value="p53-like_TF_DNA-bd_sf"/>
</dbReference>
<dbReference type="PROSITE" id="PS51062">
    <property type="entry name" value="RUNT"/>
    <property type="match status" value="1"/>
</dbReference>